<organism evidence="1 2">
    <name type="scientific">Limnohabitans curvus</name>
    <dbReference type="NCBI Taxonomy" id="323423"/>
    <lineage>
        <taxon>Bacteria</taxon>
        <taxon>Pseudomonadati</taxon>
        <taxon>Pseudomonadota</taxon>
        <taxon>Betaproteobacteria</taxon>
        <taxon>Burkholderiales</taxon>
        <taxon>Comamonadaceae</taxon>
        <taxon>Limnohabitans</taxon>
    </lineage>
</organism>
<keyword evidence="2" id="KW-1185">Reference proteome</keyword>
<comment type="caution">
    <text evidence="1">The sequence shown here is derived from an EMBL/GenBank/DDBJ whole genome shotgun (WGS) entry which is preliminary data.</text>
</comment>
<dbReference type="EMBL" id="NESP01000002">
    <property type="protein sequence ID" value="PUE56470.1"/>
    <property type="molecule type" value="Genomic_DNA"/>
</dbReference>
<evidence type="ECO:0000313" key="2">
    <source>
        <dbReference type="Proteomes" id="UP000251341"/>
    </source>
</evidence>
<dbReference type="AlphaFoldDB" id="A0A315EEX2"/>
<accession>A0A315EEX2</accession>
<reference evidence="1 2" key="1">
    <citation type="submission" date="2017-04" db="EMBL/GenBank/DDBJ databases">
        <title>Unexpected and diverse lifestyles within the genus Limnohabitans.</title>
        <authorList>
            <person name="Kasalicky V."/>
            <person name="Mehrshad M."/>
            <person name="Andrei S.-A."/>
            <person name="Salcher M."/>
            <person name="Kratochvilova H."/>
            <person name="Simek K."/>
            <person name="Ghai R."/>
        </authorList>
    </citation>
    <scope>NUCLEOTIDE SEQUENCE [LARGE SCALE GENOMIC DNA]</scope>
    <source>
        <strain evidence="1 2">MWH-C5</strain>
    </source>
</reference>
<name>A0A315EEX2_9BURK</name>
<evidence type="ECO:0000313" key="1">
    <source>
        <dbReference type="EMBL" id="PUE56470.1"/>
    </source>
</evidence>
<protein>
    <submittedName>
        <fullName evidence="1">Uncharacterized protein</fullName>
    </submittedName>
</protein>
<sequence>MNTMTVTAKAWTVTVPAGPYFLGDPCYAVPNEYWMPLLESCDFFDGSPVGQANGTQVLAFGTAWGDGTYNDQHGNSYPVDAGLIGLTPIALAQQHPDFSTLERLGRIVDFERPTTCTKEAGVLTFGKYAIDTDESDTDHD</sequence>
<dbReference type="Proteomes" id="UP000251341">
    <property type="component" value="Unassembled WGS sequence"/>
</dbReference>
<dbReference type="RefSeq" id="WP_108402997.1">
    <property type="nucleotide sequence ID" value="NZ_NESP01000002.1"/>
</dbReference>
<proteinExistence type="predicted"/>
<gene>
    <name evidence="1" type="ORF">B9Z44_14585</name>
</gene>